<evidence type="ECO:0000259" key="1">
    <source>
        <dbReference type="Pfam" id="PF19078"/>
    </source>
</evidence>
<feature type="domain" description="Bacterial Ig-like" evidence="1">
    <location>
        <begin position="126"/>
        <end position="222"/>
    </location>
</feature>
<dbReference type="EMBL" id="UINC01187733">
    <property type="protein sequence ID" value="SVE00603.1"/>
    <property type="molecule type" value="Genomic_DNA"/>
</dbReference>
<evidence type="ECO:0000313" key="2">
    <source>
        <dbReference type="EMBL" id="SVE00603.1"/>
    </source>
</evidence>
<feature type="non-terminal residue" evidence="2">
    <location>
        <position position="1"/>
    </location>
</feature>
<dbReference type="PANTHER" id="PTHR34677">
    <property type="match status" value="1"/>
</dbReference>
<organism evidence="2">
    <name type="scientific">marine metagenome</name>
    <dbReference type="NCBI Taxonomy" id="408172"/>
    <lineage>
        <taxon>unclassified sequences</taxon>
        <taxon>metagenomes</taxon>
        <taxon>ecological metagenomes</taxon>
    </lineage>
</organism>
<sequence>NVAGSTFTDAAGNNNTAATQFNWIYDTSAPTMTITAAEGADGFTSNDSTLALTFTSSRATSNFAVDDITETNGNLSNFAATSSTVYTATFTPTADGAVTIDVGAADFTDSYGNNNTAATQFNWTYDTSRPTITITASNGSNAVSDSSTTNDGTLTVTFTSSEATSNFAEGDITETNGSLSSFTQTSSTVYTVTFTPTADGAATINVAGSTFTDAAGNNNTAAIQFNWTYDAAGPTMTITASNGSNAVSDSSTTN</sequence>
<dbReference type="PANTHER" id="PTHR34677:SF3">
    <property type="entry name" value="BACTERIAL IG-LIKE DOMAIN-CONTAINING PROTEIN"/>
    <property type="match status" value="1"/>
</dbReference>
<feature type="domain" description="Bacterial Ig-like" evidence="1">
    <location>
        <begin position="26"/>
        <end position="122"/>
    </location>
</feature>
<feature type="non-terminal residue" evidence="2">
    <location>
        <position position="254"/>
    </location>
</feature>
<protein>
    <recommendedName>
        <fullName evidence="1">Bacterial Ig-like domain-containing protein</fullName>
    </recommendedName>
</protein>
<reference evidence="2" key="1">
    <citation type="submission" date="2018-05" db="EMBL/GenBank/DDBJ databases">
        <authorList>
            <person name="Lanie J.A."/>
            <person name="Ng W.-L."/>
            <person name="Kazmierczak K.M."/>
            <person name="Andrzejewski T.M."/>
            <person name="Davidsen T.M."/>
            <person name="Wayne K.J."/>
            <person name="Tettelin H."/>
            <person name="Glass J.I."/>
            <person name="Rusch D."/>
            <person name="Podicherti R."/>
            <person name="Tsui H.-C.T."/>
            <person name="Winkler M.E."/>
        </authorList>
    </citation>
    <scope>NUCLEOTIDE SEQUENCE</scope>
</reference>
<name>A0A382ZYX5_9ZZZZ</name>
<dbReference type="AlphaFoldDB" id="A0A382ZYX5"/>
<proteinExistence type="predicted"/>
<accession>A0A382ZYX5</accession>
<dbReference type="Pfam" id="PF19078">
    <property type="entry name" value="Big_12"/>
    <property type="match status" value="2"/>
</dbReference>
<dbReference type="InterPro" id="IPR044048">
    <property type="entry name" value="Big_12"/>
</dbReference>
<gene>
    <name evidence="2" type="ORF">METZ01_LOCUS453457</name>
</gene>